<reference evidence="1 2" key="1">
    <citation type="journal article" date="2022" name="DNA Res.">
        <title>Chromosomal-level genome assembly of the orchid tree Bauhinia variegata (Leguminosae; Cercidoideae) supports the allotetraploid origin hypothesis of Bauhinia.</title>
        <authorList>
            <person name="Zhong Y."/>
            <person name="Chen Y."/>
            <person name="Zheng D."/>
            <person name="Pang J."/>
            <person name="Liu Y."/>
            <person name="Luo S."/>
            <person name="Meng S."/>
            <person name="Qian L."/>
            <person name="Wei D."/>
            <person name="Dai S."/>
            <person name="Zhou R."/>
        </authorList>
    </citation>
    <scope>NUCLEOTIDE SEQUENCE [LARGE SCALE GENOMIC DNA]</scope>
    <source>
        <strain evidence="1">BV-YZ2020</strain>
    </source>
</reference>
<sequence>MTRRQLGTQYNGVVVIKSRRLEYEELFSDTYHYPCPDGALASLAASIYFKATSFLALFFPITVYRPPQLLSLDLDSVICQGMVRLSHKQKMTDDCLSKSYEIALGVAHILVIRAVVYKVLEFENDQTMKIQCQYLRDLEMVGIEMRALSC</sequence>
<gene>
    <name evidence="1" type="ORF">L6164_006327</name>
</gene>
<accession>A0ACB9PVX8</accession>
<dbReference type="EMBL" id="CM039428">
    <property type="protein sequence ID" value="KAI4352039.1"/>
    <property type="molecule type" value="Genomic_DNA"/>
</dbReference>
<comment type="caution">
    <text evidence="1">The sequence shown here is derived from an EMBL/GenBank/DDBJ whole genome shotgun (WGS) entry which is preliminary data.</text>
</comment>
<dbReference type="Proteomes" id="UP000828941">
    <property type="component" value="Chromosome 3"/>
</dbReference>
<name>A0ACB9PVX8_BAUVA</name>
<keyword evidence="2" id="KW-1185">Reference proteome</keyword>
<protein>
    <submittedName>
        <fullName evidence="1">Uncharacterized protein</fullName>
    </submittedName>
</protein>
<organism evidence="1 2">
    <name type="scientific">Bauhinia variegata</name>
    <name type="common">Purple orchid tree</name>
    <name type="synonym">Phanera variegata</name>
    <dbReference type="NCBI Taxonomy" id="167791"/>
    <lineage>
        <taxon>Eukaryota</taxon>
        <taxon>Viridiplantae</taxon>
        <taxon>Streptophyta</taxon>
        <taxon>Embryophyta</taxon>
        <taxon>Tracheophyta</taxon>
        <taxon>Spermatophyta</taxon>
        <taxon>Magnoliopsida</taxon>
        <taxon>eudicotyledons</taxon>
        <taxon>Gunneridae</taxon>
        <taxon>Pentapetalae</taxon>
        <taxon>rosids</taxon>
        <taxon>fabids</taxon>
        <taxon>Fabales</taxon>
        <taxon>Fabaceae</taxon>
        <taxon>Cercidoideae</taxon>
        <taxon>Cercideae</taxon>
        <taxon>Bauhiniinae</taxon>
        <taxon>Bauhinia</taxon>
    </lineage>
</organism>
<evidence type="ECO:0000313" key="1">
    <source>
        <dbReference type="EMBL" id="KAI4352039.1"/>
    </source>
</evidence>
<evidence type="ECO:0000313" key="2">
    <source>
        <dbReference type="Proteomes" id="UP000828941"/>
    </source>
</evidence>
<proteinExistence type="predicted"/>